<name>A0A4R5DGA8_9ACTN</name>
<evidence type="ECO:0000313" key="2">
    <source>
        <dbReference type="Proteomes" id="UP000294739"/>
    </source>
</evidence>
<dbReference type="RefSeq" id="WP_131895478.1">
    <property type="nucleotide sequence ID" value="NZ_SMKZ01000018.1"/>
</dbReference>
<sequence>MTTPDFLVVDAAGWEHWLAEHHATSTGVFVRIAKKGAPEPSLTIREALEAALCFGWIDSVRRSLDEHHYLQRYSPRRRGSAWSRVNVEMVQALTAAGRMRPTGLAQVEAARADGRWEAAYAPQREATVPSDLAAALAADPAAAAAFEALGRTDRYAVMLPVLKARTPAARATRVAQAVAALRGGGSTGP</sequence>
<dbReference type="Proteomes" id="UP000294739">
    <property type="component" value="Unassembled WGS sequence"/>
</dbReference>
<proteinExistence type="predicted"/>
<dbReference type="AlphaFoldDB" id="A0A4R5DGA8"/>
<comment type="caution">
    <text evidence="1">The sequence shown here is derived from an EMBL/GenBank/DDBJ whole genome shotgun (WGS) entry which is preliminary data.</text>
</comment>
<dbReference type="Pfam" id="PF13376">
    <property type="entry name" value="OmdA"/>
    <property type="match status" value="1"/>
</dbReference>
<accession>A0A4R5DGA8</accession>
<dbReference type="InParanoid" id="A0A4R5DGA8"/>
<reference evidence="1 2" key="1">
    <citation type="submission" date="2019-03" db="EMBL/GenBank/DDBJ databases">
        <title>Draft genome sequences of novel Actinobacteria.</title>
        <authorList>
            <person name="Sahin N."/>
            <person name="Ay H."/>
            <person name="Saygin H."/>
        </authorList>
    </citation>
    <scope>NUCLEOTIDE SEQUENCE [LARGE SCALE GENOMIC DNA]</scope>
    <source>
        <strain evidence="1 2">5K138</strain>
    </source>
</reference>
<organism evidence="1 2">
    <name type="scientific">Jiangella asiatica</name>
    <dbReference type="NCBI Taxonomy" id="2530372"/>
    <lineage>
        <taxon>Bacteria</taxon>
        <taxon>Bacillati</taxon>
        <taxon>Actinomycetota</taxon>
        <taxon>Actinomycetes</taxon>
        <taxon>Jiangellales</taxon>
        <taxon>Jiangellaceae</taxon>
        <taxon>Jiangella</taxon>
    </lineage>
</organism>
<keyword evidence="2" id="KW-1185">Reference proteome</keyword>
<dbReference type="OrthoDB" id="9796999at2"/>
<gene>
    <name evidence="1" type="ORF">E1269_13985</name>
</gene>
<protein>
    <submittedName>
        <fullName evidence="1">OmdA domain containing protein</fullName>
    </submittedName>
</protein>
<evidence type="ECO:0000313" key="1">
    <source>
        <dbReference type="EMBL" id="TDE09433.1"/>
    </source>
</evidence>
<dbReference type="EMBL" id="SMKZ01000018">
    <property type="protein sequence ID" value="TDE09433.1"/>
    <property type="molecule type" value="Genomic_DNA"/>
</dbReference>